<protein>
    <recommendedName>
        <fullName evidence="3">Immunity protein 21</fullName>
    </recommendedName>
</protein>
<name>A0ABZ1EFN1_9ACTN</name>
<dbReference type="RefSeq" id="WP_141719574.1">
    <property type="nucleotide sequence ID" value="NZ_CP109071.1"/>
</dbReference>
<evidence type="ECO:0008006" key="3">
    <source>
        <dbReference type="Google" id="ProtNLM"/>
    </source>
</evidence>
<reference evidence="1 2" key="1">
    <citation type="submission" date="2022-10" db="EMBL/GenBank/DDBJ databases">
        <title>The complete genomes of actinobacterial strains from the NBC collection.</title>
        <authorList>
            <person name="Joergensen T.S."/>
            <person name="Alvarez Arevalo M."/>
            <person name="Sterndorff E.B."/>
            <person name="Faurdal D."/>
            <person name="Vuksanovic O."/>
            <person name="Mourched A.-S."/>
            <person name="Charusanti P."/>
            <person name="Shaw S."/>
            <person name="Blin K."/>
            <person name="Weber T."/>
        </authorList>
    </citation>
    <scope>NUCLEOTIDE SEQUENCE [LARGE SCALE GENOMIC DNA]</scope>
    <source>
        <strain evidence="1 2">NBC 01809</strain>
    </source>
</reference>
<evidence type="ECO:0000313" key="2">
    <source>
        <dbReference type="Proteomes" id="UP001334804"/>
    </source>
</evidence>
<sequence length="143" mass="15960">MVRWKVISGSLPLSVAGRFMPWAISVGHSKLLLRGLIGDPEGDEPLRVFDLLFQDVSRICLSDAYSELHLRAAPEARQTAEAERLGVWWPSATMYLVDRTRDTDYVVAGRVYWAEVTVPPGASSPLLSEDPDDQEIPDVLYFA</sequence>
<evidence type="ECO:0000313" key="1">
    <source>
        <dbReference type="EMBL" id="WSA32584.1"/>
    </source>
</evidence>
<keyword evidence="2" id="KW-1185">Reference proteome</keyword>
<dbReference type="EMBL" id="CP109071">
    <property type="protein sequence ID" value="WSA32584.1"/>
    <property type="molecule type" value="Genomic_DNA"/>
</dbReference>
<accession>A0ABZ1EFN1</accession>
<dbReference type="Proteomes" id="UP001334804">
    <property type="component" value="Chromosome"/>
</dbReference>
<proteinExistence type="predicted"/>
<gene>
    <name evidence="1" type="ORF">OIE14_00320</name>
</gene>
<organism evidence="1 2">
    <name type="scientific">Micromonospora peucetia</name>
    <dbReference type="NCBI Taxonomy" id="47871"/>
    <lineage>
        <taxon>Bacteria</taxon>
        <taxon>Bacillati</taxon>
        <taxon>Actinomycetota</taxon>
        <taxon>Actinomycetes</taxon>
        <taxon>Micromonosporales</taxon>
        <taxon>Micromonosporaceae</taxon>
        <taxon>Micromonospora</taxon>
    </lineage>
</organism>